<gene>
    <name evidence="3" type="ORF">IWZ03DRAFT_357435</name>
</gene>
<dbReference type="Proteomes" id="UP001363622">
    <property type="component" value="Unassembled WGS sequence"/>
</dbReference>
<evidence type="ECO:0000313" key="3">
    <source>
        <dbReference type="EMBL" id="KAK7521837.1"/>
    </source>
</evidence>
<feature type="domain" description="Fe2OG dioxygenase" evidence="2">
    <location>
        <begin position="273"/>
        <end position="375"/>
    </location>
</feature>
<dbReference type="EMBL" id="JBBPHU010000002">
    <property type="protein sequence ID" value="KAK7521837.1"/>
    <property type="molecule type" value="Genomic_DNA"/>
</dbReference>
<feature type="region of interest" description="Disordered" evidence="1">
    <location>
        <begin position="210"/>
        <end position="251"/>
    </location>
</feature>
<dbReference type="SUPFAM" id="SSF51197">
    <property type="entry name" value="Clavaminate synthase-like"/>
    <property type="match status" value="1"/>
</dbReference>
<evidence type="ECO:0000259" key="2">
    <source>
        <dbReference type="PROSITE" id="PS51471"/>
    </source>
</evidence>
<feature type="compositionally biased region" description="Polar residues" evidence="1">
    <location>
        <begin position="65"/>
        <end position="87"/>
    </location>
</feature>
<reference evidence="3 4" key="1">
    <citation type="submission" date="2024-04" db="EMBL/GenBank/DDBJ databases">
        <title>Phyllosticta paracitricarpa is synonymous to the EU quarantine fungus P. citricarpa based on phylogenomic analyses.</title>
        <authorList>
            <consortium name="Lawrence Berkeley National Laboratory"/>
            <person name="Van Ingen-Buijs V.A."/>
            <person name="Van Westerhoven A.C."/>
            <person name="Haridas S."/>
            <person name="Skiadas P."/>
            <person name="Martin F."/>
            <person name="Groenewald J.Z."/>
            <person name="Crous P.W."/>
            <person name="Seidl M.F."/>
        </authorList>
    </citation>
    <scope>NUCLEOTIDE SEQUENCE [LARGE SCALE GENOMIC DNA]</scope>
    <source>
        <strain evidence="3 4">CBS 123371</strain>
    </source>
</reference>
<proteinExistence type="predicted"/>
<dbReference type="InterPro" id="IPR032852">
    <property type="entry name" value="ALKBH2"/>
</dbReference>
<comment type="caution">
    <text evidence="3">The sequence shown here is derived from an EMBL/GenBank/DDBJ whole genome shotgun (WGS) entry which is preliminary data.</text>
</comment>
<organism evidence="3 4">
    <name type="scientific">Phyllosticta citriasiana</name>
    <dbReference type="NCBI Taxonomy" id="595635"/>
    <lineage>
        <taxon>Eukaryota</taxon>
        <taxon>Fungi</taxon>
        <taxon>Dikarya</taxon>
        <taxon>Ascomycota</taxon>
        <taxon>Pezizomycotina</taxon>
        <taxon>Dothideomycetes</taxon>
        <taxon>Dothideomycetes incertae sedis</taxon>
        <taxon>Botryosphaeriales</taxon>
        <taxon>Phyllostictaceae</taxon>
        <taxon>Phyllosticta</taxon>
    </lineage>
</organism>
<keyword evidence="4" id="KW-1185">Reference proteome</keyword>
<dbReference type="InterPro" id="IPR037151">
    <property type="entry name" value="AlkB-like_sf"/>
</dbReference>
<dbReference type="PROSITE" id="PS51471">
    <property type="entry name" value="FE2OG_OXY"/>
    <property type="match status" value="1"/>
</dbReference>
<dbReference type="PANTHER" id="PTHR31573:SF1">
    <property type="entry name" value="DNA OXIDATIVE DEMETHYLASE ALKBH2"/>
    <property type="match status" value="1"/>
</dbReference>
<dbReference type="Pfam" id="PF13532">
    <property type="entry name" value="2OG-FeII_Oxy_2"/>
    <property type="match status" value="1"/>
</dbReference>
<feature type="region of interest" description="Disordered" evidence="1">
    <location>
        <begin position="59"/>
        <end position="116"/>
    </location>
</feature>
<dbReference type="Gene3D" id="2.60.120.590">
    <property type="entry name" value="Alpha-ketoglutarate-dependent dioxygenase AlkB-like"/>
    <property type="match status" value="1"/>
</dbReference>
<accession>A0ABR1KUJ1</accession>
<protein>
    <submittedName>
        <fullName evidence="3">DNA repair family protein</fullName>
    </submittedName>
</protein>
<feature type="compositionally biased region" description="Low complexity" evidence="1">
    <location>
        <begin position="213"/>
        <end position="226"/>
    </location>
</feature>
<dbReference type="PANTHER" id="PTHR31573">
    <property type="entry name" value="ALPHA-KETOGLUTARATE-DEPENDENT DIOXYGENASE ALKB HOMOLOG 2"/>
    <property type="match status" value="1"/>
</dbReference>
<sequence>MLEEIGRREGKDAIYRGILHSDDLTARGNIPCLSFWRKNVMTGTKRTLDAFFQPVAQKKSKINESDGSATTCPPLIATSSNENTKNQRLGVEVSPSAQPPDARPPPPSTHHTYPHPIAALPSPLQSALATATPSCPARAITNGPALDLLYFEPFIPRRTSDDLFRLLRASLPFYRVHYTINRGGSGPVDVTTPRYTTVFGVDDSCVFGGPPGSNDNNSAAQDASNAEKAPPLELLDAKTRKPVPSNRYARAPRPLPASLAALRDAVQRATGHTFNFCLVNYYATGADSISMHSDDEKFLGRDPAIASLSLGARRDFVMKHKLDRAAPTLKLPLAGGDMVLMRGTTQGAWLHGVPKRSAKTVGEVGRINITFRKAIVRGGTENYYRYNVGDGECWRWDERKGEMVVWKDKETEDARKC</sequence>
<name>A0ABR1KUJ1_9PEZI</name>
<evidence type="ECO:0000313" key="4">
    <source>
        <dbReference type="Proteomes" id="UP001363622"/>
    </source>
</evidence>
<dbReference type="InterPro" id="IPR027450">
    <property type="entry name" value="AlkB-like"/>
</dbReference>
<evidence type="ECO:0000256" key="1">
    <source>
        <dbReference type="SAM" id="MobiDB-lite"/>
    </source>
</evidence>
<dbReference type="InterPro" id="IPR005123">
    <property type="entry name" value="Oxoglu/Fe-dep_dioxygenase_dom"/>
</dbReference>
<feature type="compositionally biased region" description="Pro residues" evidence="1">
    <location>
        <begin position="97"/>
        <end position="108"/>
    </location>
</feature>